<evidence type="ECO:0000259" key="6">
    <source>
        <dbReference type="Pfam" id="PF16889"/>
    </source>
</evidence>
<dbReference type="InterPro" id="IPR012480">
    <property type="entry name" value="Hepar_II_III_C"/>
</dbReference>
<dbReference type="GO" id="GO:0042597">
    <property type="term" value="C:periplasmic space"/>
    <property type="evidence" value="ECO:0007669"/>
    <property type="project" value="UniProtKB-SubCell"/>
</dbReference>
<evidence type="ECO:0000256" key="3">
    <source>
        <dbReference type="ARBA" id="ARBA00022764"/>
    </source>
</evidence>
<dbReference type="Proteomes" id="UP000178606">
    <property type="component" value="Unassembled WGS sequence"/>
</dbReference>
<comment type="subcellular location">
    <subcellularLocation>
        <location evidence="1">Periplasm</location>
    </subcellularLocation>
</comment>
<dbReference type="InterPro" id="IPR031680">
    <property type="entry name" value="Hepar_II_III_N"/>
</dbReference>
<accession>A0A1F6CGC9</accession>
<evidence type="ECO:0000313" key="8">
    <source>
        <dbReference type="Proteomes" id="UP000178606"/>
    </source>
</evidence>
<dbReference type="Gene3D" id="1.50.10.100">
    <property type="entry name" value="Chondroitin AC/alginate lyase"/>
    <property type="match status" value="1"/>
</dbReference>
<dbReference type="Gene3D" id="2.70.98.70">
    <property type="match status" value="1"/>
</dbReference>
<dbReference type="GO" id="GO:0016829">
    <property type="term" value="F:lyase activity"/>
    <property type="evidence" value="ECO:0007669"/>
    <property type="project" value="UniProtKB-KW"/>
</dbReference>
<feature type="domain" description="Heparinase II/III-like C-terminal" evidence="5">
    <location>
        <begin position="371"/>
        <end position="588"/>
    </location>
</feature>
<evidence type="ECO:0000313" key="7">
    <source>
        <dbReference type="EMBL" id="OGG48067.1"/>
    </source>
</evidence>
<evidence type="ECO:0000256" key="1">
    <source>
        <dbReference type="ARBA" id="ARBA00004418"/>
    </source>
</evidence>
<keyword evidence="4" id="KW-0456">Lyase</keyword>
<evidence type="ECO:0000256" key="4">
    <source>
        <dbReference type="ARBA" id="ARBA00023239"/>
    </source>
</evidence>
<reference evidence="7 8" key="1">
    <citation type="journal article" date="2016" name="Nat. Commun.">
        <title>Thousands of microbial genomes shed light on interconnected biogeochemical processes in an aquifer system.</title>
        <authorList>
            <person name="Anantharaman K."/>
            <person name="Brown C.T."/>
            <person name="Hug L.A."/>
            <person name="Sharon I."/>
            <person name="Castelle C.J."/>
            <person name="Probst A.J."/>
            <person name="Thomas B.C."/>
            <person name="Singh A."/>
            <person name="Wilkins M.J."/>
            <person name="Karaoz U."/>
            <person name="Brodie E.L."/>
            <person name="Williams K.H."/>
            <person name="Hubbard S.S."/>
            <person name="Banfield J.F."/>
        </authorList>
    </citation>
    <scope>NUCLEOTIDE SEQUENCE [LARGE SCALE GENOMIC DNA]</scope>
    <source>
        <strain evidence="8">RIFCSPLOWO2_12_FULL_64_10</strain>
    </source>
</reference>
<protein>
    <submittedName>
        <fullName evidence="7">Uncharacterized protein</fullName>
    </submittedName>
</protein>
<keyword evidence="2" id="KW-0732">Signal</keyword>
<dbReference type="InterPro" id="IPR008929">
    <property type="entry name" value="Chondroitin_lyas"/>
</dbReference>
<feature type="domain" description="Heparin-sulfate lyase N-terminal" evidence="6">
    <location>
        <begin position="6"/>
        <end position="353"/>
    </location>
</feature>
<dbReference type="PANTHER" id="PTHR39210:SF1">
    <property type="entry name" value="HEPARIN-SULFATE LYASE"/>
    <property type="match status" value="1"/>
</dbReference>
<dbReference type="PANTHER" id="PTHR39210">
    <property type="entry name" value="HEPARIN-SULFATE LYASE"/>
    <property type="match status" value="1"/>
</dbReference>
<evidence type="ECO:0000256" key="2">
    <source>
        <dbReference type="ARBA" id="ARBA00022729"/>
    </source>
</evidence>
<dbReference type="Pfam" id="PF07940">
    <property type="entry name" value="Hepar_II_III_C"/>
    <property type="match status" value="1"/>
</dbReference>
<evidence type="ECO:0000259" key="5">
    <source>
        <dbReference type="Pfam" id="PF07940"/>
    </source>
</evidence>
<dbReference type="AlphaFoldDB" id="A0A1F6CGC9"/>
<gene>
    <name evidence="7" type="ORF">A3F84_28245</name>
</gene>
<dbReference type="SUPFAM" id="SSF48230">
    <property type="entry name" value="Chondroitin AC/alginate lyase"/>
    <property type="match status" value="1"/>
</dbReference>
<comment type="caution">
    <text evidence="7">The sequence shown here is derived from an EMBL/GenBank/DDBJ whole genome shotgun (WGS) entry which is preliminary data.</text>
</comment>
<organism evidence="7 8">
    <name type="scientific">Handelsmanbacteria sp. (strain RIFCSPLOWO2_12_FULL_64_10)</name>
    <dbReference type="NCBI Taxonomy" id="1817868"/>
    <lineage>
        <taxon>Bacteria</taxon>
        <taxon>Candidatus Handelsmaniibacteriota</taxon>
    </lineage>
</organism>
<keyword evidence="3" id="KW-0574">Periplasm</keyword>
<name>A0A1F6CGC9_HANXR</name>
<dbReference type="EMBL" id="MFKF01000257">
    <property type="protein sequence ID" value="OGG48067.1"/>
    <property type="molecule type" value="Genomic_DNA"/>
</dbReference>
<proteinExistence type="predicted"/>
<sequence length="726" mass="81736">MTNSELFNALDLGAPDLQAVKAAVDAGDLKGARRALGRHIRERRGPRWFFDWRDRPAPTRRPGDFPKAEAFLRREFTFGFHGAPDYTARFGERIDWGANPTEGEYKTHLWNESLNRHFHFARLTEAYVETGDDRFAQGLVRDWVDWVQQNPRPDHSGNRVEWPYGCYAWQTLTTGIRLENTWPNALYRCLGSPAFTDEAVAAILGSVCDQARHLVQWPTHHNWLTEESMGLYTAGMLFPELREAGEWRRTAIERLYRQLTDEVYPDGAEYELAGGYGNWVVRNFVNLLERARLNGLDPELPGDLVPRMEKMFNYVLSVSMPDGRMPGLNDSGNQNIRGLLEAGHDLFPHRADLLFVASERTKGKAPDWTSVGLPWSGHYAMRSGWDADALFMLFDSGPYGSAHQHEDKLHFMLHAYGRLLVLDPGNFSYDASRWRRYVLTTPGHNTVMVDGMGQHRRGKSETYFWPRPWEGEAPPENDTLWVTGPGFDFARGTYRDSYGKLKEGSSAGRRPERGDYEEMAAVTHTRRVLFLKPEYWVIADTLSASDDAEHTCESLFHLEAEEARMDQATKSVATTTPDAANLAIVPMADPALSVKVVKGQDDPVQGWANDPWRPAPTAVYTRKGRGTTWFVYALYPTRAGQGAPLASVEPIRVEEEALGVTVRFSDGRADCILFSHRPGGRATFGAFSTDAEAAVIRLRKDGSVDRAFLAGGSFIQRDGASVPVDR</sequence>
<dbReference type="Pfam" id="PF16889">
    <property type="entry name" value="Hepar_II_III_N"/>
    <property type="match status" value="1"/>
</dbReference>